<gene>
    <name evidence="3" type="ORF">EKH80_22485</name>
</gene>
<dbReference type="OrthoDB" id="8161726at2"/>
<feature type="chain" id="PRO_5018610063" evidence="2">
    <location>
        <begin position="23"/>
        <end position="220"/>
    </location>
</feature>
<sequence length="220" mass="23448">MRAKYLRLGALSALSISAISSAAVSFVSPSITGSCTTTPHKRTSTTVRKPASTSTDSSVSSTTDKPASTTKSSLPRGHAVERFYRLPFDKVVAQAQQSGKLDGSVKFYLAGMHPAGKLQVIDNYVYALDSQSGNSTTDDEKIRCAAALEGALIKLQDQAKAAHADAVVDIVTTTSKGEKEARSDALINTLLGQGKTHTYECHFSYSSFDVDLHGRLAKMQ</sequence>
<dbReference type="PROSITE" id="PS51257">
    <property type="entry name" value="PROKAR_LIPOPROTEIN"/>
    <property type="match status" value="1"/>
</dbReference>
<evidence type="ECO:0000256" key="1">
    <source>
        <dbReference type="SAM" id="MobiDB-lite"/>
    </source>
</evidence>
<evidence type="ECO:0000256" key="2">
    <source>
        <dbReference type="SAM" id="SignalP"/>
    </source>
</evidence>
<evidence type="ECO:0000313" key="3">
    <source>
        <dbReference type="EMBL" id="RUL69296.1"/>
    </source>
</evidence>
<dbReference type="RefSeq" id="WP_126687045.1">
    <property type="nucleotide sequence ID" value="NZ_RYYV01000034.1"/>
</dbReference>
<feature type="compositionally biased region" description="Low complexity" evidence="1">
    <location>
        <begin position="52"/>
        <end position="64"/>
    </location>
</feature>
<protein>
    <submittedName>
        <fullName evidence="3">Uncharacterized protein</fullName>
    </submittedName>
</protein>
<dbReference type="EMBL" id="RYYV01000034">
    <property type="protein sequence ID" value="RUL69296.1"/>
    <property type="molecule type" value="Genomic_DNA"/>
</dbReference>
<comment type="caution">
    <text evidence="3">The sequence shown here is derived from an EMBL/GenBank/DDBJ whole genome shotgun (WGS) entry which is preliminary data.</text>
</comment>
<accession>A0A3S0WSK9</accession>
<feature type="region of interest" description="Disordered" evidence="1">
    <location>
        <begin position="35"/>
        <end position="76"/>
    </location>
</feature>
<reference evidence="3 4" key="1">
    <citation type="submission" date="2018-12" db="EMBL/GenBank/DDBJ databases">
        <title>Dyella dinghuensis sp. nov. DHOA06 and Dyella choica sp. nov. 4M-K27, isolated from forest soil.</title>
        <authorList>
            <person name="Qiu L.-H."/>
            <person name="Gao Z.-H."/>
        </authorList>
    </citation>
    <scope>NUCLEOTIDE SEQUENCE [LARGE SCALE GENOMIC DNA]</scope>
    <source>
        <strain evidence="3 4">4M-K27</strain>
    </source>
</reference>
<dbReference type="Proteomes" id="UP000274358">
    <property type="component" value="Unassembled WGS sequence"/>
</dbReference>
<keyword evidence="2" id="KW-0732">Signal</keyword>
<proteinExistence type="predicted"/>
<keyword evidence="4" id="KW-1185">Reference proteome</keyword>
<feature type="signal peptide" evidence="2">
    <location>
        <begin position="1"/>
        <end position="22"/>
    </location>
</feature>
<organism evidence="3 4">
    <name type="scientific">Dyella choica</name>
    <dbReference type="NCBI Taxonomy" id="1927959"/>
    <lineage>
        <taxon>Bacteria</taxon>
        <taxon>Pseudomonadati</taxon>
        <taxon>Pseudomonadota</taxon>
        <taxon>Gammaproteobacteria</taxon>
        <taxon>Lysobacterales</taxon>
        <taxon>Rhodanobacteraceae</taxon>
        <taxon>Dyella</taxon>
    </lineage>
</organism>
<dbReference type="AlphaFoldDB" id="A0A3S0WSK9"/>
<evidence type="ECO:0000313" key="4">
    <source>
        <dbReference type="Proteomes" id="UP000274358"/>
    </source>
</evidence>
<name>A0A3S0WSK9_9GAMM</name>